<dbReference type="GO" id="GO:0006935">
    <property type="term" value="P:chemotaxis"/>
    <property type="evidence" value="ECO:0007669"/>
    <property type="project" value="UniProtKB-KW"/>
</dbReference>
<keyword evidence="12" id="KW-0282">Flagellum</keyword>
<organism evidence="12 13">
    <name type="scientific">Neptunomonas qingdaonensis</name>
    <dbReference type="NCBI Taxonomy" id="1045558"/>
    <lineage>
        <taxon>Bacteria</taxon>
        <taxon>Pseudomonadati</taxon>
        <taxon>Pseudomonadota</taxon>
        <taxon>Gammaproteobacteria</taxon>
        <taxon>Oceanospirillales</taxon>
        <taxon>Oceanospirillaceae</taxon>
        <taxon>Neptunomonas</taxon>
    </lineage>
</organism>
<dbReference type="InterPro" id="IPR005503">
    <property type="entry name" value="FliL"/>
</dbReference>
<keyword evidence="4" id="KW-1003">Cell membrane</keyword>
<dbReference type="RefSeq" id="WP_090730138.1">
    <property type="nucleotide sequence ID" value="NZ_FOOU01000016.1"/>
</dbReference>
<evidence type="ECO:0000256" key="6">
    <source>
        <dbReference type="ARBA" id="ARBA00022692"/>
    </source>
</evidence>
<accession>A0A1I2VCK1</accession>
<dbReference type="PANTHER" id="PTHR35091">
    <property type="entry name" value="FLAGELLAR PROTEIN FLIL"/>
    <property type="match status" value="1"/>
</dbReference>
<evidence type="ECO:0000313" key="12">
    <source>
        <dbReference type="EMBL" id="SFG86813.1"/>
    </source>
</evidence>
<evidence type="ECO:0000256" key="2">
    <source>
        <dbReference type="ARBA" id="ARBA00004162"/>
    </source>
</evidence>
<keyword evidence="9 10" id="KW-0472">Membrane</keyword>
<keyword evidence="6" id="KW-0812">Transmembrane</keyword>
<dbReference type="Proteomes" id="UP000198623">
    <property type="component" value="Unassembled WGS sequence"/>
</dbReference>
<keyword evidence="5 10" id="KW-0145">Chemotaxis</keyword>
<comment type="function">
    <text evidence="1 10">Controls the rotational direction of flagella during chemotaxis.</text>
</comment>
<evidence type="ECO:0000313" key="13">
    <source>
        <dbReference type="Proteomes" id="UP000198623"/>
    </source>
</evidence>
<evidence type="ECO:0000256" key="4">
    <source>
        <dbReference type="ARBA" id="ARBA00022475"/>
    </source>
</evidence>
<keyword evidence="10" id="KW-0997">Cell inner membrane</keyword>
<comment type="similarity">
    <text evidence="3 10">Belongs to the FliL family.</text>
</comment>
<dbReference type="OrthoDB" id="7063251at2"/>
<protein>
    <recommendedName>
        <fullName evidence="10">Flagellar protein FliL</fullName>
    </recommendedName>
</protein>
<reference evidence="13" key="1">
    <citation type="submission" date="2016-10" db="EMBL/GenBank/DDBJ databases">
        <authorList>
            <person name="Varghese N."/>
            <person name="Submissions S."/>
        </authorList>
    </citation>
    <scope>NUCLEOTIDE SEQUENCE [LARGE SCALE GENOMIC DNA]</scope>
    <source>
        <strain evidence="13">CGMCC 1.10971</strain>
    </source>
</reference>
<evidence type="ECO:0000256" key="8">
    <source>
        <dbReference type="ARBA" id="ARBA00022989"/>
    </source>
</evidence>
<evidence type="ECO:0000256" key="7">
    <source>
        <dbReference type="ARBA" id="ARBA00022779"/>
    </source>
</evidence>
<dbReference type="GO" id="GO:0071978">
    <property type="term" value="P:bacterial-type flagellum-dependent swarming motility"/>
    <property type="evidence" value="ECO:0007669"/>
    <property type="project" value="TreeGrafter"/>
</dbReference>
<dbReference type="EMBL" id="FOOU01000016">
    <property type="protein sequence ID" value="SFG86813.1"/>
    <property type="molecule type" value="Genomic_DNA"/>
</dbReference>
<dbReference type="AlphaFoldDB" id="A0A1I2VCK1"/>
<keyword evidence="11" id="KW-0732">Signal</keyword>
<comment type="subcellular location">
    <subcellularLocation>
        <location evidence="10">Cell inner membrane</location>
    </subcellularLocation>
    <subcellularLocation>
        <location evidence="2">Cell membrane</location>
        <topology evidence="2">Single-pass membrane protein</topology>
    </subcellularLocation>
</comment>
<keyword evidence="13" id="KW-1185">Reference proteome</keyword>
<evidence type="ECO:0000256" key="11">
    <source>
        <dbReference type="SAM" id="SignalP"/>
    </source>
</evidence>
<proteinExistence type="inferred from homology"/>
<dbReference type="GO" id="GO:0009425">
    <property type="term" value="C:bacterial-type flagellum basal body"/>
    <property type="evidence" value="ECO:0007669"/>
    <property type="project" value="InterPro"/>
</dbReference>
<keyword evidence="7 10" id="KW-0283">Flagellar rotation</keyword>
<keyword evidence="8" id="KW-1133">Transmembrane helix</keyword>
<keyword evidence="12" id="KW-0966">Cell projection</keyword>
<keyword evidence="12" id="KW-0969">Cilium</keyword>
<evidence type="ECO:0000256" key="3">
    <source>
        <dbReference type="ARBA" id="ARBA00008281"/>
    </source>
</evidence>
<feature type="signal peptide" evidence="11">
    <location>
        <begin position="1"/>
        <end position="20"/>
    </location>
</feature>
<evidence type="ECO:0000256" key="10">
    <source>
        <dbReference type="RuleBase" id="RU364125"/>
    </source>
</evidence>
<evidence type="ECO:0000256" key="5">
    <source>
        <dbReference type="ARBA" id="ARBA00022500"/>
    </source>
</evidence>
<dbReference type="STRING" id="1045558.SAMN05216175_11657"/>
<sequence length="134" mass="15083">MLLRFFAIVFFSLWLPSTWAAEEEQPITSDYIGYVELKPFIANFGGPGKIRFLKCEVTVQVGSEAASFAINQHMPNVRNDLVFLFSAQTEADLETVEAQKVLAKKGLQLIQKLLVEEEGEGMVTDLFFTSFVIQ</sequence>
<dbReference type="GO" id="GO:0005886">
    <property type="term" value="C:plasma membrane"/>
    <property type="evidence" value="ECO:0007669"/>
    <property type="project" value="UniProtKB-SubCell"/>
</dbReference>
<evidence type="ECO:0000256" key="1">
    <source>
        <dbReference type="ARBA" id="ARBA00002254"/>
    </source>
</evidence>
<gene>
    <name evidence="12" type="ORF">SAMN05216175_11657</name>
</gene>
<name>A0A1I2VCK1_9GAMM</name>
<evidence type="ECO:0000256" key="9">
    <source>
        <dbReference type="ARBA" id="ARBA00023136"/>
    </source>
</evidence>
<dbReference type="PANTHER" id="PTHR35091:SF2">
    <property type="entry name" value="FLAGELLAR PROTEIN FLIL"/>
    <property type="match status" value="1"/>
</dbReference>
<dbReference type="Pfam" id="PF03748">
    <property type="entry name" value="FliL"/>
    <property type="match status" value="1"/>
</dbReference>
<feature type="chain" id="PRO_5011738988" description="Flagellar protein FliL" evidence="11">
    <location>
        <begin position="21"/>
        <end position="134"/>
    </location>
</feature>